<dbReference type="InterPro" id="IPR024516">
    <property type="entry name" value="Mce_C"/>
</dbReference>
<dbReference type="NCBIfam" id="TIGR00996">
    <property type="entry name" value="Mtu_fam_mce"/>
    <property type="match status" value="1"/>
</dbReference>
<dbReference type="PANTHER" id="PTHR33371:SF19">
    <property type="entry name" value="MCE-FAMILY PROTEIN MCE4A"/>
    <property type="match status" value="1"/>
</dbReference>
<gene>
    <name evidence="4" type="ORF">Q7514_27710</name>
</gene>
<feature type="transmembrane region" description="Helical" evidence="1">
    <location>
        <begin position="21"/>
        <end position="43"/>
    </location>
</feature>
<dbReference type="RefSeq" id="WP_330136479.1">
    <property type="nucleotide sequence ID" value="NZ_JAUTXY010000017.1"/>
</dbReference>
<evidence type="ECO:0000259" key="2">
    <source>
        <dbReference type="Pfam" id="PF02470"/>
    </source>
</evidence>
<dbReference type="Pfam" id="PF11887">
    <property type="entry name" value="Mce4_CUP1"/>
    <property type="match status" value="1"/>
</dbReference>
<feature type="domain" description="Mce/MlaD" evidence="2">
    <location>
        <begin position="53"/>
        <end position="130"/>
    </location>
</feature>
<sequence length="421" mass="42921">MRTESRTGMRRKNRTEGPSKGVLAVIGAVASVVLVVVGGLLVASGAGSLSRDPQVTATVPAEAGLIQGAAGVQYQGVHVGSVVGIDAGVASSRLTMQLGQDRIAEIPASVMVRIVPRTLFGDVFIELVPPENPAIGPRLSGGDEVTVDTSDEAVQLANLYYRAADLLEQLRPEQLATALDAVSQALEGRGESLGATIDRMAALTEDLGPLVDAGIAAAPQMAAVAESMSAATDDAITVMQNASELSRIALAHEDGIARLLSGGAALGTQGADLLSSNTDNMIAVVRNGAPVVGAFAGNTEGLDETLRYLGIFGEAGARVFSTGRFNITAIADLADPMPYTSADCPRYPGMEGSNCGAPVQTSATARRQVVSAAEESAPLGFLEQISASVDPADPAALLRDPSTAASVLLGPLVRGAAVSIR</sequence>
<evidence type="ECO:0000259" key="3">
    <source>
        <dbReference type="Pfam" id="PF11887"/>
    </source>
</evidence>
<comment type="caution">
    <text evidence="4">The sequence shown here is derived from an EMBL/GenBank/DDBJ whole genome shotgun (WGS) entry which is preliminary data.</text>
</comment>
<protein>
    <submittedName>
        <fullName evidence="4">MCE family protein</fullName>
    </submittedName>
</protein>
<dbReference type="Pfam" id="PF02470">
    <property type="entry name" value="MlaD"/>
    <property type="match status" value="1"/>
</dbReference>
<dbReference type="InterPro" id="IPR052336">
    <property type="entry name" value="MlaD_Phospholipid_Transporter"/>
</dbReference>
<dbReference type="EMBL" id="JAUTXY010000017">
    <property type="protein sequence ID" value="MEE2061318.1"/>
    <property type="molecule type" value="Genomic_DNA"/>
</dbReference>
<reference evidence="4 5" key="1">
    <citation type="submission" date="2023-07" db="EMBL/GenBank/DDBJ databases">
        <authorList>
            <person name="Girao M."/>
            <person name="Carvalho M.F."/>
        </authorList>
    </citation>
    <scope>NUCLEOTIDE SEQUENCE [LARGE SCALE GENOMIC DNA]</scope>
    <source>
        <strain evidence="4 5">YIM65754</strain>
    </source>
</reference>
<dbReference type="InterPro" id="IPR003399">
    <property type="entry name" value="Mce/MlaD"/>
</dbReference>
<name>A0ABU7LIC4_9NOCA</name>
<evidence type="ECO:0000313" key="4">
    <source>
        <dbReference type="EMBL" id="MEE2061318.1"/>
    </source>
</evidence>
<keyword evidence="5" id="KW-1185">Reference proteome</keyword>
<proteinExistence type="predicted"/>
<evidence type="ECO:0000256" key="1">
    <source>
        <dbReference type="SAM" id="Phobius"/>
    </source>
</evidence>
<accession>A0ABU7LIC4</accession>
<keyword evidence="1" id="KW-0472">Membrane</keyword>
<dbReference type="InterPro" id="IPR005693">
    <property type="entry name" value="Mce"/>
</dbReference>
<keyword evidence="1" id="KW-1133">Transmembrane helix</keyword>
<keyword evidence="1" id="KW-0812">Transmembrane</keyword>
<feature type="domain" description="Mammalian cell entry C-terminal" evidence="3">
    <location>
        <begin position="138"/>
        <end position="309"/>
    </location>
</feature>
<dbReference type="Proteomes" id="UP001336020">
    <property type="component" value="Unassembled WGS sequence"/>
</dbReference>
<organism evidence="4 5">
    <name type="scientific">Rhodococcus artemisiae</name>
    <dbReference type="NCBI Taxonomy" id="714159"/>
    <lineage>
        <taxon>Bacteria</taxon>
        <taxon>Bacillati</taxon>
        <taxon>Actinomycetota</taxon>
        <taxon>Actinomycetes</taxon>
        <taxon>Mycobacteriales</taxon>
        <taxon>Nocardiaceae</taxon>
        <taxon>Rhodococcus</taxon>
    </lineage>
</organism>
<dbReference type="PANTHER" id="PTHR33371">
    <property type="entry name" value="INTERMEMBRANE PHOSPHOLIPID TRANSPORT SYSTEM BINDING PROTEIN MLAD-RELATED"/>
    <property type="match status" value="1"/>
</dbReference>
<evidence type="ECO:0000313" key="5">
    <source>
        <dbReference type="Proteomes" id="UP001336020"/>
    </source>
</evidence>